<dbReference type="Pfam" id="PF01328">
    <property type="entry name" value="Peroxidase_2"/>
    <property type="match status" value="1"/>
</dbReference>
<dbReference type="InterPro" id="IPR000028">
    <property type="entry name" value="Chloroperoxidase"/>
</dbReference>
<dbReference type="STRING" id="1213857.A0A484FBF2"/>
<dbReference type="GO" id="GO:0004601">
    <property type="term" value="F:peroxidase activity"/>
    <property type="evidence" value="ECO:0007669"/>
    <property type="project" value="UniProtKB-KW"/>
</dbReference>
<evidence type="ECO:0000313" key="11">
    <source>
        <dbReference type="Proteomes" id="UP000014480"/>
    </source>
</evidence>
<evidence type="ECO:0000256" key="6">
    <source>
        <dbReference type="ARBA" id="ARBA00023004"/>
    </source>
</evidence>
<feature type="transmembrane region" description="Helical" evidence="8">
    <location>
        <begin position="46"/>
        <end position="66"/>
    </location>
</feature>
<evidence type="ECO:0000256" key="4">
    <source>
        <dbReference type="ARBA" id="ARBA00022723"/>
    </source>
</evidence>
<dbReference type="PANTHER" id="PTHR33577:SF9">
    <property type="entry name" value="PEROXIDASE STCC"/>
    <property type="match status" value="1"/>
</dbReference>
<gene>
    <name evidence="10" type="ORF">Cob_v011455</name>
</gene>
<evidence type="ECO:0000256" key="2">
    <source>
        <dbReference type="ARBA" id="ARBA00022559"/>
    </source>
</evidence>
<organism evidence="10 11">
    <name type="scientific">Colletotrichum orbiculare (strain 104-T / ATCC 96160 / CBS 514.97 / LARS 414 / MAFF 240422)</name>
    <name type="common">Cucumber anthracnose fungus</name>
    <name type="synonym">Colletotrichum lagenarium</name>
    <dbReference type="NCBI Taxonomy" id="1213857"/>
    <lineage>
        <taxon>Eukaryota</taxon>
        <taxon>Fungi</taxon>
        <taxon>Dikarya</taxon>
        <taxon>Ascomycota</taxon>
        <taxon>Pezizomycotina</taxon>
        <taxon>Sordariomycetes</taxon>
        <taxon>Hypocreomycetidae</taxon>
        <taxon>Glomerellales</taxon>
        <taxon>Glomerellaceae</taxon>
        <taxon>Colletotrichum</taxon>
        <taxon>Colletotrichum orbiculare species complex</taxon>
    </lineage>
</organism>
<dbReference type="OrthoDB" id="407298at2759"/>
<feature type="domain" description="Heme haloperoxidase family profile" evidence="9">
    <location>
        <begin position="76"/>
        <end position="284"/>
    </location>
</feature>
<dbReference type="Gene3D" id="1.10.489.10">
    <property type="entry name" value="Chloroperoxidase-like"/>
    <property type="match status" value="1"/>
</dbReference>
<keyword evidence="8" id="KW-1133">Transmembrane helix</keyword>
<reference evidence="11" key="1">
    <citation type="journal article" date="2013" name="New Phytol.">
        <title>Comparative genomic and transcriptomic analyses reveal the hemibiotrophic stage shift of Colletotrichum fungi.</title>
        <authorList>
            <person name="Gan P."/>
            <person name="Ikeda K."/>
            <person name="Irieda H."/>
            <person name="Narusaka M."/>
            <person name="O'Connell R.J."/>
            <person name="Narusaka Y."/>
            <person name="Takano Y."/>
            <person name="Kubo Y."/>
            <person name="Shirasu K."/>
        </authorList>
    </citation>
    <scope>NUCLEOTIDE SEQUENCE [LARGE SCALE GENOMIC DNA]</scope>
    <source>
        <strain evidence="11">104-T / ATCC 96160 / CBS 514.97 / LARS 414 / MAFF 240422</strain>
    </source>
</reference>
<dbReference type="AlphaFoldDB" id="A0A484FBF2"/>
<dbReference type="PANTHER" id="PTHR33577">
    <property type="entry name" value="STERIGMATOCYSTIN BIOSYNTHESIS PEROXIDASE STCC-RELATED"/>
    <property type="match status" value="1"/>
</dbReference>
<dbReference type="Proteomes" id="UP000014480">
    <property type="component" value="Unassembled WGS sequence"/>
</dbReference>
<evidence type="ECO:0000256" key="8">
    <source>
        <dbReference type="SAM" id="Phobius"/>
    </source>
</evidence>
<accession>A0A484FBF2</accession>
<keyword evidence="4" id="KW-0479">Metal-binding</keyword>
<comment type="caution">
    <text evidence="10">The sequence shown here is derived from an EMBL/GenBank/DDBJ whole genome shotgun (WGS) entry which is preliminary data.</text>
</comment>
<dbReference type="GO" id="GO:0046872">
    <property type="term" value="F:metal ion binding"/>
    <property type="evidence" value="ECO:0007669"/>
    <property type="project" value="UniProtKB-KW"/>
</dbReference>
<evidence type="ECO:0000256" key="5">
    <source>
        <dbReference type="ARBA" id="ARBA00023002"/>
    </source>
</evidence>
<evidence type="ECO:0000256" key="1">
    <source>
        <dbReference type="ARBA" id="ARBA00001970"/>
    </source>
</evidence>
<keyword evidence="11" id="KW-1185">Reference proteome</keyword>
<name>A0A484FBF2_COLOR</name>
<dbReference type="SUPFAM" id="SSF47571">
    <property type="entry name" value="Cloroperoxidase"/>
    <property type="match status" value="1"/>
</dbReference>
<sequence length="307" mass="34173">MPQFGDTIIRLTLTVELSTTGRWTAFAISFATIHCINLSKMQLLHLLFVGFFPTTFGFPTFLSITLPSISFRLRPNHFIWQPAGLGDVRSPCPMLNTLANHGFLPHNGRHITQDVVTKALKDAVNIAEDIAVAAFQPGLKTNPDPNANFIDLDMLNLHNAIEHDGSLSRRDEFFDPNNPFDGPTFDQFLSYFGPSQNLDVSQWANARARHVQEMSRVNPSFNITDATVALMLGESALMLAVYGRPEKPTAKRSYLEYFFRNERFPVLLGWTPNDTPIAFSAILQISGDLVAHSPPDVPLTFAAPDSQ</sequence>
<comment type="cofactor">
    <cofactor evidence="1">
        <name>heme b</name>
        <dbReference type="ChEBI" id="CHEBI:60344"/>
    </cofactor>
</comment>
<keyword evidence="2 10" id="KW-0575">Peroxidase</keyword>
<evidence type="ECO:0000313" key="10">
    <source>
        <dbReference type="EMBL" id="TDZ15669.1"/>
    </source>
</evidence>
<dbReference type="EMBL" id="AMCV02000039">
    <property type="protein sequence ID" value="TDZ15669.1"/>
    <property type="molecule type" value="Genomic_DNA"/>
</dbReference>
<keyword evidence="8" id="KW-0812">Transmembrane</keyword>
<evidence type="ECO:0000256" key="3">
    <source>
        <dbReference type="ARBA" id="ARBA00022617"/>
    </source>
</evidence>
<keyword evidence="5" id="KW-0560">Oxidoreductase</keyword>
<dbReference type="InterPro" id="IPR036851">
    <property type="entry name" value="Chloroperoxidase-like_sf"/>
</dbReference>
<proteinExistence type="inferred from homology"/>
<keyword evidence="6" id="KW-0408">Iron</keyword>
<reference evidence="11" key="2">
    <citation type="journal article" date="2019" name="Mol. Plant Microbe Interact.">
        <title>Genome sequence resources for four phytopathogenic fungi from the Colletotrichum orbiculare species complex.</title>
        <authorList>
            <person name="Gan P."/>
            <person name="Tsushima A."/>
            <person name="Narusaka M."/>
            <person name="Narusaka Y."/>
            <person name="Takano Y."/>
            <person name="Kubo Y."/>
            <person name="Shirasu K."/>
        </authorList>
    </citation>
    <scope>GENOME REANNOTATION</scope>
    <source>
        <strain evidence="11">104-T / ATCC 96160 / CBS 514.97 / LARS 414 / MAFF 240422</strain>
    </source>
</reference>
<comment type="similarity">
    <text evidence="7">Belongs to the chloroperoxidase family.</text>
</comment>
<dbReference type="PROSITE" id="PS51405">
    <property type="entry name" value="HEME_HALOPEROXIDASE"/>
    <property type="match status" value="1"/>
</dbReference>
<evidence type="ECO:0000256" key="7">
    <source>
        <dbReference type="ARBA" id="ARBA00025795"/>
    </source>
</evidence>
<protein>
    <submittedName>
        <fullName evidence="10">Sterigmatocystin biosynthesis peroxidase stcC</fullName>
    </submittedName>
</protein>
<evidence type="ECO:0000259" key="9">
    <source>
        <dbReference type="PROSITE" id="PS51405"/>
    </source>
</evidence>
<keyword evidence="8" id="KW-0472">Membrane</keyword>
<keyword evidence="3" id="KW-0349">Heme</keyword>